<dbReference type="EC" id="2.8.1.13" evidence="9"/>
<evidence type="ECO:0000256" key="1">
    <source>
        <dbReference type="ARBA" id="ARBA00022555"/>
    </source>
</evidence>
<feature type="binding site" evidence="9">
    <location>
        <position position="33"/>
    </location>
    <ligand>
        <name>ATP</name>
        <dbReference type="ChEBI" id="CHEBI:30616"/>
    </ligand>
</feature>
<keyword evidence="13" id="KW-1185">Reference proteome</keyword>
<dbReference type="InterPro" id="IPR023382">
    <property type="entry name" value="MnmA-like_central_sf"/>
</dbReference>
<dbReference type="Pfam" id="PF20258">
    <property type="entry name" value="tRNA_Me_trans_C"/>
    <property type="match status" value="1"/>
</dbReference>
<gene>
    <name evidence="9 12" type="primary">mnmA</name>
    <name evidence="12" type="ORF">NBG4_470009</name>
</gene>
<comment type="catalytic activity">
    <reaction evidence="8 9">
        <text>S-sulfanyl-L-cysteinyl-[protein] + uridine(34) in tRNA + AH2 + ATP = 2-thiouridine(34) in tRNA + L-cysteinyl-[protein] + A + AMP + diphosphate + H(+)</text>
        <dbReference type="Rhea" id="RHEA:47032"/>
        <dbReference type="Rhea" id="RHEA-COMP:10131"/>
        <dbReference type="Rhea" id="RHEA-COMP:11726"/>
        <dbReference type="Rhea" id="RHEA-COMP:11727"/>
        <dbReference type="Rhea" id="RHEA-COMP:11728"/>
        <dbReference type="ChEBI" id="CHEBI:13193"/>
        <dbReference type="ChEBI" id="CHEBI:15378"/>
        <dbReference type="ChEBI" id="CHEBI:17499"/>
        <dbReference type="ChEBI" id="CHEBI:29950"/>
        <dbReference type="ChEBI" id="CHEBI:30616"/>
        <dbReference type="ChEBI" id="CHEBI:33019"/>
        <dbReference type="ChEBI" id="CHEBI:61963"/>
        <dbReference type="ChEBI" id="CHEBI:65315"/>
        <dbReference type="ChEBI" id="CHEBI:87170"/>
        <dbReference type="ChEBI" id="CHEBI:456215"/>
        <dbReference type="EC" id="2.8.1.13"/>
    </reaction>
</comment>
<proteinExistence type="inferred from homology"/>
<feature type="binding site" evidence="9">
    <location>
        <begin position="7"/>
        <end position="14"/>
    </location>
    <ligand>
        <name>ATP</name>
        <dbReference type="ChEBI" id="CHEBI:30616"/>
    </ligand>
</feature>
<dbReference type="Proteomes" id="UP000245125">
    <property type="component" value="Unassembled WGS sequence"/>
</dbReference>
<keyword evidence="9" id="KW-0963">Cytoplasm</keyword>
<dbReference type="InterPro" id="IPR014729">
    <property type="entry name" value="Rossmann-like_a/b/a_fold"/>
</dbReference>
<dbReference type="GO" id="GO:0002143">
    <property type="term" value="P:tRNA wobble position uridine thiolation"/>
    <property type="evidence" value="ECO:0007669"/>
    <property type="project" value="TreeGrafter"/>
</dbReference>
<feature type="region of interest" description="Interaction with tRNA" evidence="9">
    <location>
        <begin position="152"/>
        <end position="154"/>
    </location>
</feature>
<feature type="site" description="Interaction with tRNA" evidence="9">
    <location>
        <position position="339"/>
    </location>
</feature>
<comment type="similarity">
    <text evidence="9">Belongs to the MnmA/TRMU family.</text>
</comment>
<dbReference type="EMBL" id="OUUY01000094">
    <property type="protein sequence ID" value="SPQ01208.1"/>
    <property type="molecule type" value="Genomic_DNA"/>
</dbReference>
<dbReference type="Pfam" id="PF03054">
    <property type="entry name" value="tRNA_Me_trans"/>
    <property type="match status" value="1"/>
</dbReference>
<evidence type="ECO:0000256" key="5">
    <source>
        <dbReference type="ARBA" id="ARBA00022840"/>
    </source>
</evidence>
<evidence type="ECO:0000256" key="4">
    <source>
        <dbReference type="ARBA" id="ARBA00022741"/>
    </source>
</evidence>
<dbReference type="Gene3D" id="3.40.50.620">
    <property type="entry name" value="HUPs"/>
    <property type="match status" value="1"/>
</dbReference>
<feature type="active site" description="Cysteine persulfide intermediate" evidence="9">
    <location>
        <position position="202"/>
    </location>
</feature>
<evidence type="ECO:0000256" key="6">
    <source>
        <dbReference type="ARBA" id="ARBA00022884"/>
    </source>
</evidence>
<feature type="active site" description="Nucleophile" evidence="9">
    <location>
        <position position="100"/>
    </location>
</feature>
<comment type="function">
    <text evidence="9">Catalyzes the 2-thiolation of uridine at the wobble position (U34) of tRNA, leading to the formation of s(2)U34.</text>
</comment>
<comment type="caution">
    <text evidence="9">Lacks conserved residue(s) required for the propagation of feature annotation.</text>
</comment>
<evidence type="ECO:0000313" key="12">
    <source>
        <dbReference type="EMBL" id="SPQ01208.1"/>
    </source>
</evidence>
<dbReference type="Gene3D" id="2.30.30.280">
    <property type="entry name" value="Adenine nucleotide alpha hydrolases-like domains"/>
    <property type="match status" value="1"/>
</dbReference>
<feature type="site" description="Interaction with tRNA" evidence="9">
    <location>
        <position position="125"/>
    </location>
</feature>
<dbReference type="GO" id="GO:0000049">
    <property type="term" value="F:tRNA binding"/>
    <property type="evidence" value="ECO:0007669"/>
    <property type="project" value="UniProtKB-KW"/>
</dbReference>
<sequence length="362" mass="39725">MSKVIVGMSGGVDSSVTAHLLKKQGFEVEGVSLILWEARSRSDFTTCCSLEAVDSASKTAKALGVSYSSIDVREAFIEKVIDPFVEAYTKGLTPNPCILCNLHIKIPYLLKEADKRGAEYIATGHYAKVEGETTARLPKEEVSLKKGIDPKKDQSYVLYVLRPSELKRLVLPLGNLRKADVREIARSLHLPAAEKPESQEICFVGNGEYSRFIEDLSPSACRPGPIIDKAGRELGMHKGICRYTIGQRKGLGLSSREPYYVTGIDAADNIVRVGSQDDAMIKEITVIDINWLLSPPAQSFRATVKVRSMMHDKPALVEVKDECANVIFDEQQWAPAPGQSAVFYKDDVVTGGGVIVDPRRPA</sequence>
<dbReference type="InterPro" id="IPR004506">
    <property type="entry name" value="MnmA-like"/>
</dbReference>
<keyword evidence="2 9" id="KW-0808">Transferase</keyword>
<dbReference type="OrthoDB" id="9800696at2"/>
<accession>A0A2U3QIK2</accession>
<dbReference type="InterPro" id="IPR046884">
    <property type="entry name" value="MnmA-like_central"/>
</dbReference>
<dbReference type="NCBIfam" id="TIGR00420">
    <property type="entry name" value="trmU"/>
    <property type="match status" value="1"/>
</dbReference>
<organism evidence="12 13">
    <name type="scientific">Candidatus Sulfobium mesophilum</name>
    <dbReference type="NCBI Taxonomy" id="2016548"/>
    <lineage>
        <taxon>Bacteria</taxon>
        <taxon>Pseudomonadati</taxon>
        <taxon>Nitrospirota</taxon>
        <taxon>Nitrospiria</taxon>
        <taxon>Nitrospirales</taxon>
        <taxon>Nitrospiraceae</taxon>
        <taxon>Candidatus Sulfobium</taxon>
    </lineage>
</organism>
<evidence type="ECO:0000256" key="9">
    <source>
        <dbReference type="HAMAP-Rule" id="MF_00144"/>
    </source>
</evidence>
<dbReference type="PANTHER" id="PTHR11933:SF5">
    <property type="entry name" value="MITOCHONDRIAL TRNA-SPECIFIC 2-THIOURIDYLASE 1"/>
    <property type="match status" value="1"/>
</dbReference>
<dbReference type="InterPro" id="IPR046885">
    <property type="entry name" value="MnmA-like_C"/>
</dbReference>
<keyword evidence="5 9" id="KW-0067">ATP-binding</keyword>
<evidence type="ECO:0000259" key="11">
    <source>
        <dbReference type="Pfam" id="PF20259"/>
    </source>
</evidence>
<evidence type="ECO:0000256" key="3">
    <source>
        <dbReference type="ARBA" id="ARBA00022694"/>
    </source>
</evidence>
<dbReference type="FunFam" id="2.30.30.280:FF:000001">
    <property type="entry name" value="tRNA-specific 2-thiouridylase MnmA"/>
    <property type="match status" value="1"/>
</dbReference>
<evidence type="ECO:0000256" key="2">
    <source>
        <dbReference type="ARBA" id="ARBA00022679"/>
    </source>
</evidence>
<feature type="binding site" evidence="9">
    <location>
        <position position="124"/>
    </location>
    <ligand>
        <name>ATP</name>
        <dbReference type="ChEBI" id="CHEBI:30616"/>
    </ligand>
</feature>
<reference evidence="13" key="1">
    <citation type="submission" date="2018-03" db="EMBL/GenBank/DDBJ databases">
        <authorList>
            <person name="Zecchin S."/>
        </authorList>
    </citation>
    <scope>NUCLEOTIDE SEQUENCE [LARGE SCALE GENOMIC DNA]</scope>
</reference>
<keyword evidence="6 9" id="KW-0694">RNA-binding</keyword>
<dbReference type="Gene3D" id="2.40.30.10">
    <property type="entry name" value="Translation factors"/>
    <property type="match status" value="1"/>
</dbReference>
<evidence type="ECO:0000313" key="13">
    <source>
        <dbReference type="Proteomes" id="UP000245125"/>
    </source>
</evidence>
<name>A0A2U3QIK2_9BACT</name>
<keyword evidence="1 9" id="KW-0820">tRNA-binding</keyword>
<dbReference type="SUPFAM" id="SSF52402">
    <property type="entry name" value="Adenine nucleotide alpha hydrolases-like"/>
    <property type="match status" value="1"/>
</dbReference>
<evidence type="ECO:0000259" key="10">
    <source>
        <dbReference type="Pfam" id="PF20258"/>
    </source>
</evidence>
<dbReference type="GO" id="GO:0005524">
    <property type="term" value="F:ATP binding"/>
    <property type="evidence" value="ECO:0007669"/>
    <property type="project" value="UniProtKB-KW"/>
</dbReference>
<protein>
    <recommendedName>
        <fullName evidence="9">tRNA-specific 2-thiouridylase MnmA</fullName>
        <ecNumber evidence="9">2.8.1.13</ecNumber>
    </recommendedName>
</protein>
<dbReference type="NCBIfam" id="NF001138">
    <property type="entry name" value="PRK00143.1"/>
    <property type="match status" value="1"/>
</dbReference>
<evidence type="ECO:0000256" key="8">
    <source>
        <dbReference type="ARBA" id="ARBA00051542"/>
    </source>
</evidence>
<dbReference type="AlphaFoldDB" id="A0A2U3QIK2"/>
<feature type="domain" description="tRNA-specific 2-thiouridylase MnmA-like central" evidence="11">
    <location>
        <begin position="212"/>
        <end position="274"/>
    </location>
</feature>
<dbReference type="Pfam" id="PF20259">
    <property type="entry name" value="tRNA_Me_trans_M"/>
    <property type="match status" value="1"/>
</dbReference>
<dbReference type="PANTHER" id="PTHR11933">
    <property type="entry name" value="TRNA 5-METHYLAMINOMETHYL-2-THIOURIDYLATE -METHYLTRANSFERASE"/>
    <property type="match status" value="1"/>
</dbReference>
<keyword evidence="4 9" id="KW-0547">Nucleotide-binding</keyword>
<comment type="subcellular location">
    <subcellularLocation>
        <location evidence="9">Cytoplasm</location>
    </subcellularLocation>
</comment>
<keyword evidence="3 9" id="KW-0819">tRNA processing</keyword>
<dbReference type="GO" id="GO:0103016">
    <property type="term" value="F:tRNA-uridine 2-sulfurtransferase activity"/>
    <property type="evidence" value="ECO:0007669"/>
    <property type="project" value="UniProtKB-EC"/>
</dbReference>
<dbReference type="CDD" id="cd01998">
    <property type="entry name" value="MnmA_TRMU-like"/>
    <property type="match status" value="1"/>
</dbReference>
<dbReference type="HAMAP" id="MF_00144">
    <property type="entry name" value="tRNA_thiouridyl_MnmA"/>
    <property type="match status" value="1"/>
</dbReference>
<evidence type="ECO:0000256" key="7">
    <source>
        <dbReference type="ARBA" id="ARBA00023157"/>
    </source>
</evidence>
<keyword evidence="7" id="KW-1015">Disulfide bond</keyword>
<feature type="domain" description="tRNA-specific 2-thiouridylase MnmA-like C-terminal" evidence="10">
    <location>
        <begin position="282"/>
        <end position="355"/>
    </location>
</feature>
<dbReference type="GO" id="GO:0005737">
    <property type="term" value="C:cytoplasm"/>
    <property type="evidence" value="ECO:0007669"/>
    <property type="project" value="UniProtKB-SubCell"/>
</dbReference>